<dbReference type="AlphaFoldDB" id="A0A2S3W056"/>
<evidence type="ECO:0000256" key="2">
    <source>
        <dbReference type="ARBA" id="ARBA00023027"/>
    </source>
</evidence>
<name>A0A2S3W056_9PROT</name>
<feature type="domain" description="D-isomer specific 2-hydroxyacid dehydrogenase NAD-binding" evidence="3">
    <location>
        <begin position="106"/>
        <end position="278"/>
    </location>
</feature>
<evidence type="ECO:0000259" key="3">
    <source>
        <dbReference type="Pfam" id="PF02826"/>
    </source>
</evidence>
<dbReference type="PROSITE" id="PS00065">
    <property type="entry name" value="D_2_HYDROXYACID_DH_1"/>
    <property type="match status" value="1"/>
</dbReference>
<reference evidence="4 5" key="1">
    <citation type="submission" date="2018-01" db="EMBL/GenBank/DDBJ databases">
        <title>Draft Genome Sequence of Komagataeibacter maltaceti LMG 1529, a Vinegar Producing Acetic Acid Bacterium Isolated from Malt Vinegar Brewery Acetifiers.</title>
        <authorList>
            <person name="Zhang Q."/>
            <person name="Hollensteiner J."/>
            <person name="Poehlein A."/>
            <person name="Daniel R."/>
        </authorList>
    </citation>
    <scope>NUCLEOTIDE SEQUENCE [LARGE SCALE GENOMIC DNA]</scope>
    <source>
        <strain evidence="4 5">LMG 1529</strain>
    </source>
</reference>
<dbReference type="Gene3D" id="3.40.50.720">
    <property type="entry name" value="NAD(P)-binding Rossmann-like Domain"/>
    <property type="match status" value="2"/>
</dbReference>
<dbReference type="EC" id="1.1.1.79" evidence="4"/>
<keyword evidence="2" id="KW-0520">NAD</keyword>
<dbReference type="InterPro" id="IPR029752">
    <property type="entry name" value="D-isomer_DH_CS1"/>
</dbReference>
<evidence type="ECO:0000313" key="5">
    <source>
        <dbReference type="Proteomes" id="UP000237344"/>
    </source>
</evidence>
<protein>
    <submittedName>
        <fullName evidence="4">Glyoxylate/hydroxypyruvate reductase A</fullName>
        <ecNumber evidence="4">1.1.1.79</ecNumber>
    </submittedName>
</protein>
<keyword evidence="4" id="KW-0670">Pyruvate</keyword>
<organism evidence="4 5">
    <name type="scientific">Novacetimonas maltaceti</name>
    <dbReference type="NCBI Taxonomy" id="1203393"/>
    <lineage>
        <taxon>Bacteria</taxon>
        <taxon>Pseudomonadati</taxon>
        <taxon>Pseudomonadota</taxon>
        <taxon>Alphaproteobacteria</taxon>
        <taxon>Acetobacterales</taxon>
        <taxon>Acetobacteraceae</taxon>
        <taxon>Novacetimonas</taxon>
    </lineage>
</organism>
<dbReference type="OrthoDB" id="9787219at2"/>
<dbReference type="EMBL" id="POTC01000029">
    <property type="protein sequence ID" value="POF62251.1"/>
    <property type="molecule type" value="Genomic_DNA"/>
</dbReference>
<dbReference type="RefSeq" id="WP_110095697.1">
    <property type="nucleotide sequence ID" value="NZ_NKUE01000023.1"/>
</dbReference>
<dbReference type="InterPro" id="IPR036291">
    <property type="entry name" value="NAD(P)-bd_dom_sf"/>
</dbReference>
<dbReference type="PANTHER" id="PTHR43333">
    <property type="entry name" value="2-HACID_DH_C DOMAIN-CONTAINING PROTEIN"/>
    <property type="match status" value="1"/>
</dbReference>
<sequence length="313" mass="34501">MVRLAVAEGERADFPSWARELAIHAPDLEVVWWEDALRAPRDVDYLLVWQPEHGLAARFANLRAILCVGAGVDHLLADPHWPHDVPLVRMGGRETAALMEEYVTWACLSLLRGTRTWAWQQERRVFHRRLVTRTAATTTVGIMGMGHLGAQVAQRLRDFGFQVRGWSRRRRDLANIRSFAGQAELADFLAGVDILVSLLPNTAQTRNLIDADLLSQLPPGAALVNAGRGEQVCEDGLLAALGRGHLSGAVLDVFREEPLPPDSALWGHPAITITPHAASEASRAEQSAYLAQVIHEIEHGGTPALLYHAERGY</sequence>
<dbReference type="GO" id="GO:0030267">
    <property type="term" value="F:glyoxylate reductase (NADPH) activity"/>
    <property type="evidence" value="ECO:0007669"/>
    <property type="project" value="UniProtKB-EC"/>
</dbReference>
<evidence type="ECO:0000313" key="4">
    <source>
        <dbReference type="EMBL" id="POF62251.1"/>
    </source>
</evidence>
<dbReference type="InterPro" id="IPR006140">
    <property type="entry name" value="D-isomer_DH_NAD-bd"/>
</dbReference>
<dbReference type="Pfam" id="PF02826">
    <property type="entry name" value="2-Hacid_dh_C"/>
    <property type="match status" value="1"/>
</dbReference>
<proteinExistence type="predicted"/>
<keyword evidence="1 4" id="KW-0560">Oxidoreductase</keyword>
<evidence type="ECO:0000256" key="1">
    <source>
        <dbReference type="ARBA" id="ARBA00023002"/>
    </source>
</evidence>
<accession>A0A2S3W056</accession>
<keyword evidence="5" id="KW-1185">Reference proteome</keyword>
<dbReference type="Proteomes" id="UP000237344">
    <property type="component" value="Unassembled WGS sequence"/>
</dbReference>
<comment type="caution">
    <text evidence="4">The sequence shown here is derived from an EMBL/GenBank/DDBJ whole genome shotgun (WGS) entry which is preliminary data.</text>
</comment>
<gene>
    <name evidence="4" type="primary">ghrA_2</name>
    <name evidence="4" type="ORF">KMAL_21090</name>
</gene>
<dbReference type="GO" id="GO:0051287">
    <property type="term" value="F:NAD binding"/>
    <property type="evidence" value="ECO:0007669"/>
    <property type="project" value="InterPro"/>
</dbReference>
<dbReference type="SUPFAM" id="SSF51735">
    <property type="entry name" value="NAD(P)-binding Rossmann-fold domains"/>
    <property type="match status" value="1"/>
</dbReference>
<dbReference type="CDD" id="cd12164">
    <property type="entry name" value="GDH_like_2"/>
    <property type="match status" value="1"/>
</dbReference>
<dbReference type="PANTHER" id="PTHR43333:SF1">
    <property type="entry name" value="D-ISOMER SPECIFIC 2-HYDROXYACID DEHYDROGENASE NAD-BINDING DOMAIN-CONTAINING PROTEIN"/>
    <property type="match status" value="1"/>
</dbReference>